<dbReference type="InterPro" id="IPR004841">
    <property type="entry name" value="AA-permease/SLC12A_dom"/>
</dbReference>
<feature type="transmembrane region" description="Helical" evidence="10">
    <location>
        <begin position="174"/>
        <end position="194"/>
    </location>
</feature>
<dbReference type="PROSITE" id="PS00218">
    <property type="entry name" value="AMINO_ACID_PERMEASE_1"/>
    <property type="match status" value="1"/>
</dbReference>
<dbReference type="Pfam" id="PF00324">
    <property type="entry name" value="AA_permease"/>
    <property type="match status" value="1"/>
</dbReference>
<feature type="transmembrane region" description="Helical" evidence="10">
    <location>
        <begin position="57"/>
        <end position="76"/>
    </location>
</feature>
<keyword evidence="13" id="KW-1185">Reference proteome</keyword>
<feature type="transmembrane region" description="Helical" evidence="10">
    <location>
        <begin position="445"/>
        <end position="464"/>
    </location>
</feature>
<proteinExistence type="inferred from homology"/>
<dbReference type="PANTHER" id="PTHR43495:SF1">
    <property type="entry name" value="L-ASPARAGINE PERMEASE"/>
    <property type="match status" value="1"/>
</dbReference>
<dbReference type="GO" id="GO:0006865">
    <property type="term" value="P:amino acid transport"/>
    <property type="evidence" value="ECO:0007669"/>
    <property type="project" value="UniProtKB-KW"/>
</dbReference>
<evidence type="ECO:0000256" key="7">
    <source>
        <dbReference type="ARBA" id="ARBA00022989"/>
    </source>
</evidence>
<feature type="transmembrane region" description="Helical" evidence="10">
    <location>
        <begin position="141"/>
        <end position="162"/>
    </location>
</feature>
<dbReference type="Gene3D" id="1.20.1740.10">
    <property type="entry name" value="Amino acid/polyamine transporter I"/>
    <property type="match status" value="1"/>
</dbReference>
<feature type="domain" description="Amino acid permease/ SLC12A" evidence="11">
    <location>
        <begin position="33"/>
        <end position="473"/>
    </location>
</feature>
<reference evidence="12 13" key="1">
    <citation type="submission" date="2019-03" db="EMBL/GenBank/DDBJ databases">
        <title>Genome Sequencing and Assembly of Various Microbes Isolated from Alder Root Nodule.</title>
        <authorList>
            <person name="Swanson E."/>
            <person name="Sevigny J.L."/>
            <person name="Pesce C."/>
            <person name="Davis I."/>
            <person name="Kleiner V."/>
            <person name="Tisa L."/>
        </authorList>
    </citation>
    <scope>NUCLEOTIDE SEQUENCE [LARGE SCALE GENOMIC DNA]</scope>
    <source>
        <strain evidence="12 13">4R-31</strain>
    </source>
</reference>
<gene>
    <name evidence="12" type="ORF">E4P33_11475</name>
</gene>
<feature type="region of interest" description="Disordered" evidence="9">
    <location>
        <begin position="477"/>
        <end position="499"/>
    </location>
</feature>
<dbReference type="GO" id="GO:0005886">
    <property type="term" value="C:plasma membrane"/>
    <property type="evidence" value="ECO:0007669"/>
    <property type="project" value="UniProtKB-SubCell"/>
</dbReference>
<evidence type="ECO:0000256" key="2">
    <source>
        <dbReference type="ARBA" id="ARBA00008583"/>
    </source>
</evidence>
<dbReference type="PANTHER" id="PTHR43495">
    <property type="entry name" value="GABA PERMEASE"/>
    <property type="match status" value="1"/>
</dbReference>
<evidence type="ECO:0000256" key="8">
    <source>
        <dbReference type="ARBA" id="ARBA00023136"/>
    </source>
</evidence>
<feature type="transmembrane region" description="Helical" evidence="10">
    <location>
        <begin position="347"/>
        <end position="371"/>
    </location>
</feature>
<dbReference type="RefSeq" id="WP_039101032.1">
    <property type="nucleotide sequence ID" value="NZ_JALXXE010000015.1"/>
</dbReference>
<evidence type="ECO:0000313" key="13">
    <source>
        <dbReference type="Proteomes" id="UP000298017"/>
    </source>
</evidence>
<dbReference type="PIRSF" id="PIRSF006060">
    <property type="entry name" value="AA_transporter"/>
    <property type="match status" value="1"/>
</dbReference>
<comment type="subcellular location">
    <subcellularLocation>
        <location evidence="1">Cell membrane</location>
        <topology evidence="1">Multi-pass membrane protein</topology>
    </subcellularLocation>
</comment>
<dbReference type="InterPro" id="IPR004840">
    <property type="entry name" value="Amino_acid_permease_CS"/>
</dbReference>
<keyword evidence="4" id="KW-1003">Cell membrane</keyword>
<dbReference type="GO" id="GO:0055085">
    <property type="term" value="P:transmembrane transport"/>
    <property type="evidence" value="ECO:0007669"/>
    <property type="project" value="InterPro"/>
</dbReference>
<organism evidence="12 13">
    <name type="scientific">Kocuria rhizophila</name>
    <dbReference type="NCBI Taxonomy" id="72000"/>
    <lineage>
        <taxon>Bacteria</taxon>
        <taxon>Bacillati</taxon>
        <taxon>Actinomycetota</taxon>
        <taxon>Actinomycetes</taxon>
        <taxon>Micrococcales</taxon>
        <taxon>Micrococcaceae</taxon>
        <taxon>Kocuria</taxon>
    </lineage>
</organism>
<evidence type="ECO:0000256" key="5">
    <source>
        <dbReference type="ARBA" id="ARBA00022692"/>
    </source>
</evidence>
<name>A0AAX2SBP4_KOCRH</name>
<evidence type="ECO:0000256" key="10">
    <source>
        <dbReference type="SAM" id="Phobius"/>
    </source>
</evidence>
<feature type="transmembrane region" description="Helical" evidence="10">
    <location>
        <begin position="256"/>
        <end position="276"/>
    </location>
</feature>
<evidence type="ECO:0000256" key="6">
    <source>
        <dbReference type="ARBA" id="ARBA00022970"/>
    </source>
</evidence>
<evidence type="ECO:0000256" key="9">
    <source>
        <dbReference type="SAM" id="MobiDB-lite"/>
    </source>
</evidence>
<keyword evidence="6" id="KW-0029">Amino-acid transport</keyword>
<evidence type="ECO:0000259" key="11">
    <source>
        <dbReference type="Pfam" id="PF00324"/>
    </source>
</evidence>
<accession>A0AAX2SBP4</accession>
<feature type="transmembrane region" description="Helical" evidence="10">
    <location>
        <begin position="33"/>
        <end position="51"/>
    </location>
</feature>
<evidence type="ECO:0000313" key="12">
    <source>
        <dbReference type="EMBL" id="TFH98904.1"/>
    </source>
</evidence>
<feature type="transmembrane region" description="Helical" evidence="10">
    <location>
        <begin position="214"/>
        <end position="235"/>
    </location>
</feature>
<feature type="transmembrane region" description="Helical" evidence="10">
    <location>
        <begin position="296"/>
        <end position="326"/>
    </location>
</feature>
<dbReference type="Proteomes" id="UP000298017">
    <property type="component" value="Unassembled WGS sequence"/>
</dbReference>
<feature type="transmembrane region" description="Helical" evidence="10">
    <location>
        <begin position="377"/>
        <end position="400"/>
    </location>
</feature>
<comment type="caution">
    <text evidence="12">The sequence shown here is derived from an EMBL/GenBank/DDBJ whole genome shotgun (WGS) entry which is preliminary data.</text>
</comment>
<sequence>MPFDPKAPATGPMPVYKERGDQGYKKSLGNFQIQMIGIGGAIGVGLFLGIGERLATAGPALVLSYLVVSTVVYLLMRALGELVIHRPTTGAWVSYAREFVGNRFAFMTGWIYVALSAVAGVGEIAALAVYVQFWWPEIPGWIPSLVAAMTIVGCNLLSVKLYGFIETWAAAIKVLAILLFLGAGIILVVAGDIFNAPTAASVSNLWNQGFAPNGALQLVVVMTGVVFSFSAIEIVGVSAGEAKDPEESMPKAINSVVLRIAIFYIGSILVLSMLLPTSEYSGEQSPFVTALSSLNIPALAGIMNFVVLTAAISGVNATLYACVRLLRNLAAHGQAPEVMSKVSHRGVPSGALLCIFVFDLFGIVLIYALGAADAFEVVLSACSVFVLFGWISIFVSHLGYRRQVDRGQVAPVNFRMPGAPVTNYVCLTFLVVLSLYIMFDFSNPHWYYSLLAGVLIIVATTVGYEFSKRHVAKKGLPELKTTGEDDDHVAAEPGENEVR</sequence>
<dbReference type="EMBL" id="SPNK01000018">
    <property type="protein sequence ID" value="TFH98904.1"/>
    <property type="molecule type" value="Genomic_DNA"/>
</dbReference>
<keyword evidence="3" id="KW-0813">Transport</keyword>
<keyword evidence="7 10" id="KW-1133">Transmembrane helix</keyword>
<protein>
    <submittedName>
        <fullName evidence="12">Amino acid permease</fullName>
    </submittedName>
</protein>
<keyword evidence="5 10" id="KW-0812">Transmembrane</keyword>
<evidence type="ECO:0000256" key="1">
    <source>
        <dbReference type="ARBA" id="ARBA00004651"/>
    </source>
</evidence>
<feature type="transmembrane region" description="Helical" evidence="10">
    <location>
        <begin position="110"/>
        <end position="135"/>
    </location>
</feature>
<feature type="transmembrane region" description="Helical" evidence="10">
    <location>
        <begin position="421"/>
        <end position="439"/>
    </location>
</feature>
<dbReference type="FunFam" id="1.20.1740.10:FF:000001">
    <property type="entry name" value="Amino acid permease"/>
    <property type="match status" value="1"/>
</dbReference>
<comment type="similarity">
    <text evidence="2">Belongs to the amino acid-polyamine-organocation (APC) superfamily. Amino acid transporter (AAT) (TC 2.A.3.1) family.</text>
</comment>
<evidence type="ECO:0000256" key="3">
    <source>
        <dbReference type="ARBA" id="ARBA00022448"/>
    </source>
</evidence>
<keyword evidence="8 10" id="KW-0472">Membrane</keyword>
<evidence type="ECO:0000256" key="4">
    <source>
        <dbReference type="ARBA" id="ARBA00022475"/>
    </source>
</evidence>
<dbReference type="AlphaFoldDB" id="A0AAX2SBP4"/>